<feature type="region of interest" description="Disordered" evidence="7">
    <location>
        <begin position="215"/>
        <end position="295"/>
    </location>
</feature>
<evidence type="ECO:0000256" key="7">
    <source>
        <dbReference type="SAM" id="MobiDB-lite"/>
    </source>
</evidence>
<proteinExistence type="inferred from homology"/>
<keyword evidence="5" id="KW-0106">Calcium</keyword>
<dbReference type="PROSITE" id="PS00018">
    <property type="entry name" value="EF_HAND_1"/>
    <property type="match status" value="2"/>
</dbReference>
<evidence type="ECO:0000256" key="2">
    <source>
        <dbReference type="ARBA" id="ARBA00022707"/>
    </source>
</evidence>
<feature type="compositionally biased region" description="Basic and acidic residues" evidence="7">
    <location>
        <begin position="227"/>
        <end position="252"/>
    </location>
</feature>
<dbReference type="Pfam" id="PF00036">
    <property type="entry name" value="EF-hand_1"/>
    <property type="match status" value="1"/>
</dbReference>
<gene>
    <name evidence="9" type="ORF">XAT740_LOCUS5402</name>
</gene>
<dbReference type="InterPro" id="IPR018247">
    <property type="entry name" value="EF_Hand_1_Ca_BS"/>
</dbReference>
<keyword evidence="6" id="KW-0449">Lipoprotein</keyword>
<organism evidence="9 10">
    <name type="scientific">Adineta ricciae</name>
    <name type="common">Rotifer</name>
    <dbReference type="NCBI Taxonomy" id="249248"/>
    <lineage>
        <taxon>Eukaryota</taxon>
        <taxon>Metazoa</taxon>
        <taxon>Spiralia</taxon>
        <taxon>Gnathifera</taxon>
        <taxon>Rotifera</taxon>
        <taxon>Eurotatoria</taxon>
        <taxon>Bdelloidea</taxon>
        <taxon>Adinetida</taxon>
        <taxon>Adinetidae</taxon>
        <taxon>Adineta</taxon>
    </lineage>
</organism>
<dbReference type="InterPro" id="IPR011992">
    <property type="entry name" value="EF-hand-dom_pair"/>
</dbReference>
<sequence length="371" mass="43813">MGSKVSRHHFKNGEQLSKKMIDELCEETGFSEEELLNWHTNFYKDCPDGRLTLKQFEHEYSKIMGRPTQKTTDYVKHMFNVYDQDKNQFIDFKEFVTALSAASVMNRLRLVETMFSMFDLDHDGRITKDEMTKMLHTLVDVTNSNKKRQQNHSNNDNTNQQANLQKRIDDAFNELNANADDHITKDEFIEWYMKTGLLSDAKVTGINIRDASRVQELDKKSRKIRKQQVDPRDRVDEYQSSQEKRHITRMTEQRPPTKSTTDESDDDDDDDVVMGDDDSLRQQTSSDDTDSHYSKENERWQHLFNSVLGQIRAQREYNQEQEQKVELNGQNRISHFNSWKKYGEEQMKIEYFRQRSTEGVTSPSDVVTIRF</sequence>
<dbReference type="SUPFAM" id="SSF47473">
    <property type="entry name" value="EF-hand"/>
    <property type="match status" value="1"/>
</dbReference>
<evidence type="ECO:0000256" key="3">
    <source>
        <dbReference type="ARBA" id="ARBA00022723"/>
    </source>
</evidence>
<feature type="domain" description="EF-hand" evidence="8">
    <location>
        <begin position="106"/>
        <end position="141"/>
    </location>
</feature>
<evidence type="ECO:0000256" key="4">
    <source>
        <dbReference type="ARBA" id="ARBA00022737"/>
    </source>
</evidence>
<evidence type="ECO:0000313" key="10">
    <source>
        <dbReference type="Proteomes" id="UP000663828"/>
    </source>
</evidence>
<keyword evidence="3" id="KW-0479">Metal-binding</keyword>
<dbReference type="InterPro" id="IPR002048">
    <property type="entry name" value="EF_hand_dom"/>
</dbReference>
<dbReference type="Pfam" id="PF13499">
    <property type="entry name" value="EF-hand_7"/>
    <property type="match status" value="1"/>
</dbReference>
<feature type="compositionally biased region" description="Acidic residues" evidence="7">
    <location>
        <begin position="262"/>
        <end position="277"/>
    </location>
</feature>
<comment type="similarity">
    <text evidence="1">Belongs to the recoverin family.</text>
</comment>
<evidence type="ECO:0000256" key="6">
    <source>
        <dbReference type="ARBA" id="ARBA00023288"/>
    </source>
</evidence>
<comment type="caution">
    <text evidence="9">The sequence shown here is derived from an EMBL/GenBank/DDBJ whole genome shotgun (WGS) entry which is preliminary data.</text>
</comment>
<name>A0A813W7V4_ADIRI</name>
<dbReference type="GO" id="GO:0005509">
    <property type="term" value="F:calcium ion binding"/>
    <property type="evidence" value="ECO:0007669"/>
    <property type="project" value="InterPro"/>
</dbReference>
<dbReference type="EMBL" id="CAJNOR010000232">
    <property type="protein sequence ID" value="CAF0849447.1"/>
    <property type="molecule type" value="Genomic_DNA"/>
</dbReference>
<feature type="domain" description="EF-hand" evidence="8">
    <location>
        <begin position="70"/>
        <end position="105"/>
    </location>
</feature>
<evidence type="ECO:0000256" key="5">
    <source>
        <dbReference type="ARBA" id="ARBA00022837"/>
    </source>
</evidence>
<keyword evidence="10" id="KW-1185">Reference proteome</keyword>
<reference evidence="9" key="1">
    <citation type="submission" date="2021-02" db="EMBL/GenBank/DDBJ databases">
        <authorList>
            <person name="Nowell W R."/>
        </authorList>
    </citation>
    <scope>NUCLEOTIDE SEQUENCE</scope>
</reference>
<dbReference type="AlphaFoldDB" id="A0A813W7V4"/>
<feature type="domain" description="EF-hand" evidence="8">
    <location>
        <begin position="163"/>
        <end position="198"/>
    </location>
</feature>
<dbReference type="SMART" id="SM00054">
    <property type="entry name" value="EFh"/>
    <property type="match status" value="3"/>
</dbReference>
<dbReference type="PANTHER" id="PTHR23055:SF178">
    <property type="entry name" value="NEUROCALCIN HOMOLOG"/>
    <property type="match status" value="1"/>
</dbReference>
<evidence type="ECO:0000256" key="1">
    <source>
        <dbReference type="ARBA" id="ARBA00006049"/>
    </source>
</evidence>
<dbReference type="Gene3D" id="1.10.238.10">
    <property type="entry name" value="EF-hand"/>
    <property type="match status" value="1"/>
</dbReference>
<keyword evidence="2" id="KW-0519">Myristate</keyword>
<evidence type="ECO:0000313" key="9">
    <source>
        <dbReference type="EMBL" id="CAF0849447.1"/>
    </source>
</evidence>
<protein>
    <recommendedName>
        <fullName evidence="8">EF-hand domain-containing protein</fullName>
    </recommendedName>
</protein>
<dbReference type="Proteomes" id="UP000663828">
    <property type="component" value="Unassembled WGS sequence"/>
</dbReference>
<accession>A0A813W7V4</accession>
<dbReference type="PANTHER" id="PTHR23055">
    <property type="entry name" value="CALCIUM BINDING PROTEINS"/>
    <property type="match status" value="1"/>
</dbReference>
<dbReference type="PROSITE" id="PS50222">
    <property type="entry name" value="EF_HAND_2"/>
    <property type="match status" value="3"/>
</dbReference>
<dbReference type="CDD" id="cd00051">
    <property type="entry name" value="EFh"/>
    <property type="match status" value="1"/>
</dbReference>
<dbReference type="InterPro" id="IPR028846">
    <property type="entry name" value="Recoverin"/>
</dbReference>
<dbReference type="PRINTS" id="PR00450">
    <property type="entry name" value="RECOVERIN"/>
</dbReference>
<evidence type="ECO:0000259" key="8">
    <source>
        <dbReference type="PROSITE" id="PS50222"/>
    </source>
</evidence>
<keyword evidence="4" id="KW-0677">Repeat</keyword>